<evidence type="ECO:0000256" key="7">
    <source>
        <dbReference type="ARBA" id="ARBA00022833"/>
    </source>
</evidence>
<dbReference type="GO" id="GO:0008270">
    <property type="term" value="F:zinc ion binding"/>
    <property type="evidence" value="ECO:0007669"/>
    <property type="project" value="UniProtKB-UniRule"/>
</dbReference>
<feature type="binding site" evidence="8">
    <location>
        <position position="63"/>
    </location>
    <ligand>
        <name>Zn(2+)</name>
        <dbReference type="ChEBI" id="CHEBI:29105"/>
        <label>1</label>
        <note>catalytic</note>
    </ligand>
</feature>
<feature type="binding site" evidence="8">
    <location>
        <position position="143"/>
    </location>
    <ligand>
        <name>Zn(2+)</name>
        <dbReference type="ChEBI" id="CHEBI:29105"/>
        <label>1</label>
        <note>catalytic</note>
    </ligand>
</feature>
<feature type="binding site" evidence="8">
    <location>
        <position position="214"/>
    </location>
    <ligand>
        <name>Zn(2+)</name>
        <dbReference type="ChEBI" id="CHEBI:29105"/>
        <label>1</label>
        <note>catalytic</note>
    </ligand>
</feature>
<keyword evidence="7 8" id="KW-0862">Zinc</keyword>
<dbReference type="NCBIfam" id="TIGR02651">
    <property type="entry name" value="RNase_Z"/>
    <property type="match status" value="1"/>
</dbReference>
<protein>
    <recommendedName>
        <fullName evidence="8">Ribonuclease Z</fullName>
        <shortName evidence="8">RNase Z</shortName>
        <ecNumber evidence="8">3.1.26.11</ecNumber>
    </recommendedName>
    <alternativeName>
        <fullName evidence="8">tRNA 3 endonuclease</fullName>
    </alternativeName>
    <alternativeName>
        <fullName evidence="8">tRNase Z</fullName>
    </alternativeName>
</protein>
<feature type="binding site" evidence="8">
    <location>
        <position position="67"/>
    </location>
    <ligand>
        <name>Zn(2+)</name>
        <dbReference type="ChEBI" id="CHEBI:29105"/>
        <label>2</label>
        <note>catalytic</note>
    </ligand>
</feature>
<evidence type="ECO:0000256" key="6">
    <source>
        <dbReference type="ARBA" id="ARBA00022801"/>
    </source>
</evidence>
<sequence length="307" mass="35754">MKKSSLTILGCHSSIPTKKFYPTSQILEMKGSIFLIDCGEGTQVQLRKAKIKFNKIIHIFISHLHGDHFFGLIGLLSTFHLLGREQAVNIYAPKGLKDIINTHFKWSYTRIKYCINYIELSSNKLEKIMENEKIEVYTIPLKHRIYTNGFLFKEKLSNRKLNMEEIKKIPDINIVHYKDLKIGKNFKTNEGRIIPNCQLTFDPPKILSYAFCSDTSYYYPIIDHIKYIDLLYHESTFLKIEEIRAINTGHSTAYQAASIAKKAKVKKLILGHYSNRFPNIKDFEKEAKKIFSNVEASEPLKKYYLDQ</sequence>
<keyword evidence="3 8" id="KW-0540">Nuclease</keyword>
<dbReference type="GeneID" id="66556497"/>
<evidence type="ECO:0000256" key="4">
    <source>
        <dbReference type="ARBA" id="ARBA00022723"/>
    </source>
</evidence>
<organism evidence="9 10">
    <name type="scientific">Blattabacterium punctulatus CPU2</name>
    <dbReference type="NCBI Taxonomy" id="1457032"/>
    <lineage>
        <taxon>Bacteria</taxon>
        <taxon>Pseudomonadati</taxon>
        <taxon>Bacteroidota</taxon>
        <taxon>Flavobacteriia</taxon>
        <taxon>Flavobacteriales</taxon>
        <taxon>Blattabacteriaceae</taxon>
        <taxon>Blattabacterium</taxon>
    </lineage>
</organism>
<comment type="subunit">
    <text evidence="1 8">Homodimer.</text>
</comment>
<dbReference type="CDD" id="cd07717">
    <property type="entry name" value="RNaseZ_ZiPD-like_MBL-fold"/>
    <property type="match status" value="1"/>
</dbReference>
<dbReference type="NCBIfam" id="NF000801">
    <property type="entry name" value="PRK00055.1-3"/>
    <property type="match status" value="1"/>
</dbReference>
<name>A0AAD1CM93_9FLAO</name>
<dbReference type="EC" id="3.1.26.11" evidence="8"/>
<evidence type="ECO:0000313" key="10">
    <source>
        <dbReference type="Proteomes" id="UP000262607"/>
    </source>
</evidence>
<dbReference type="PANTHER" id="PTHR46018">
    <property type="entry name" value="ZINC PHOSPHODIESTERASE ELAC PROTEIN 1"/>
    <property type="match status" value="1"/>
</dbReference>
<feature type="binding site" evidence="8">
    <location>
        <position position="65"/>
    </location>
    <ligand>
        <name>Zn(2+)</name>
        <dbReference type="ChEBI" id="CHEBI:29105"/>
        <label>1</label>
        <note>catalytic</note>
    </ligand>
</feature>
<keyword evidence="2 8" id="KW-0819">tRNA processing</keyword>
<dbReference type="Pfam" id="PF23023">
    <property type="entry name" value="Anti-Pycsar_Apyc1"/>
    <property type="match status" value="1"/>
</dbReference>
<feature type="binding site" evidence="8">
    <location>
        <position position="214"/>
    </location>
    <ligand>
        <name>Zn(2+)</name>
        <dbReference type="ChEBI" id="CHEBI:29105"/>
        <label>2</label>
        <note>catalytic</note>
    </ligand>
</feature>
<accession>A0AAD1CM93</accession>
<dbReference type="PANTHER" id="PTHR46018:SF2">
    <property type="entry name" value="ZINC PHOSPHODIESTERASE ELAC PROTEIN 1"/>
    <property type="match status" value="1"/>
</dbReference>
<dbReference type="EMBL" id="AP014610">
    <property type="protein sequence ID" value="BBA18045.1"/>
    <property type="molecule type" value="Genomic_DNA"/>
</dbReference>
<evidence type="ECO:0000256" key="3">
    <source>
        <dbReference type="ARBA" id="ARBA00022722"/>
    </source>
</evidence>
<dbReference type="InterPro" id="IPR036866">
    <property type="entry name" value="RibonucZ/Hydroxyglut_hydro"/>
</dbReference>
<gene>
    <name evidence="8 9" type="primary">rnz</name>
    <name evidence="9" type="ORF">CPU2_571</name>
</gene>
<keyword evidence="5 8" id="KW-0255">Endonuclease</keyword>
<evidence type="ECO:0000256" key="2">
    <source>
        <dbReference type="ARBA" id="ARBA00022694"/>
    </source>
</evidence>
<comment type="function">
    <text evidence="8">Zinc phosphodiesterase, which displays some tRNA 3'-processing endonuclease activity. Probably involved in tRNA maturation, by removing a 3'-trailer from precursor tRNA.</text>
</comment>
<comment type="similarity">
    <text evidence="8">Belongs to the RNase Z family.</text>
</comment>
<keyword evidence="6 8" id="KW-0378">Hydrolase</keyword>
<evidence type="ECO:0000256" key="8">
    <source>
        <dbReference type="HAMAP-Rule" id="MF_01818"/>
    </source>
</evidence>
<evidence type="ECO:0000313" key="9">
    <source>
        <dbReference type="EMBL" id="BBA18045.1"/>
    </source>
</evidence>
<feature type="active site" description="Proton acceptor" evidence="8">
    <location>
        <position position="67"/>
    </location>
</feature>
<evidence type="ECO:0000256" key="5">
    <source>
        <dbReference type="ARBA" id="ARBA00022759"/>
    </source>
</evidence>
<dbReference type="Gene3D" id="3.60.15.10">
    <property type="entry name" value="Ribonuclease Z/Hydroxyacylglutathione hydrolase-like"/>
    <property type="match status" value="1"/>
</dbReference>
<evidence type="ECO:0000256" key="1">
    <source>
        <dbReference type="ARBA" id="ARBA00011738"/>
    </source>
</evidence>
<feature type="binding site" evidence="8">
    <location>
        <position position="272"/>
    </location>
    <ligand>
        <name>Zn(2+)</name>
        <dbReference type="ChEBI" id="CHEBI:29105"/>
        <label>2</label>
        <note>catalytic</note>
    </ligand>
</feature>
<keyword evidence="4 8" id="KW-0479">Metal-binding</keyword>
<dbReference type="RefSeq" id="WP_110548501.1">
    <property type="nucleotide sequence ID" value="NZ_AP014610.1"/>
</dbReference>
<comment type="cofactor">
    <cofactor evidence="8">
        <name>Zn(2+)</name>
        <dbReference type="ChEBI" id="CHEBI:29105"/>
    </cofactor>
    <text evidence="8">Binds 2 Zn(2+) ions.</text>
</comment>
<dbReference type="SUPFAM" id="SSF56281">
    <property type="entry name" value="Metallo-hydrolase/oxidoreductase"/>
    <property type="match status" value="1"/>
</dbReference>
<feature type="binding site" evidence="8">
    <location>
        <position position="68"/>
    </location>
    <ligand>
        <name>Zn(2+)</name>
        <dbReference type="ChEBI" id="CHEBI:29105"/>
        <label>2</label>
        <note>catalytic</note>
    </ligand>
</feature>
<dbReference type="AlphaFoldDB" id="A0AAD1CM93"/>
<dbReference type="HAMAP" id="MF_01818">
    <property type="entry name" value="RNase_Z_BN"/>
    <property type="match status" value="1"/>
</dbReference>
<dbReference type="GO" id="GO:0042781">
    <property type="term" value="F:3'-tRNA processing endoribonuclease activity"/>
    <property type="evidence" value="ECO:0007669"/>
    <property type="project" value="UniProtKB-UniRule"/>
</dbReference>
<dbReference type="Proteomes" id="UP000262607">
    <property type="component" value="Chromosome"/>
</dbReference>
<dbReference type="InterPro" id="IPR013471">
    <property type="entry name" value="RNase_Z/BN"/>
</dbReference>
<proteinExistence type="inferred from homology"/>
<reference evidence="9 10" key="1">
    <citation type="submission" date="2014-06" db="EMBL/GenBank/DDBJ databases">
        <title>Genome sequence of the intracellular symbiont Blattabacterium cuenoti, strain CPU2 from the wood feeding cockroach Cryptocercus punctulatus.</title>
        <authorList>
            <person name="Kinjo Y."/>
            <person name="Ohkuma M."/>
            <person name="Tokuda G."/>
        </authorList>
    </citation>
    <scope>NUCLEOTIDE SEQUENCE [LARGE SCALE GENOMIC DNA]</scope>
    <source>
        <strain evidence="9 10">CPU2</strain>
    </source>
</reference>
<comment type="catalytic activity">
    <reaction evidence="8">
        <text>Endonucleolytic cleavage of RNA, removing extra 3' nucleotides from tRNA precursor, generating 3' termini of tRNAs. A 3'-hydroxy group is left at the tRNA terminus and a 5'-phosphoryl group is left at the trailer molecule.</text>
        <dbReference type="EC" id="3.1.26.11"/>
    </reaction>
</comment>